<proteinExistence type="predicted"/>
<evidence type="ECO:0000313" key="1">
    <source>
        <dbReference type="EMBL" id="MXU90615.1"/>
    </source>
</evidence>
<reference evidence="1" key="1">
    <citation type="submission" date="2019-12" db="EMBL/GenBank/DDBJ databases">
        <title>An insight into the sialome of adult female Ixodes ricinus ticks feeding for 6 days.</title>
        <authorList>
            <person name="Perner J."/>
            <person name="Ribeiro J.M.C."/>
        </authorList>
    </citation>
    <scope>NUCLEOTIDE SEQUENCE</scope>
    <source>
        <strain evidence="1">Semi-engorged</strain>
        <tissue evidence="1">Salivary glands</tissue>
    </source>
</reference>
<name>A0A6B0ULW5_IXORI</name>
<protein>
    <submittedName>
        <fullName evidence="1">Putative secreted protein</fullName>
    </submittedName>
</protein>
<dbReference type="AlphaFoldDB" id="A0A6B0ULW5"/>
<dbReference type="EMBL" id="GIFC01008532">
    <property type="protein sequence ID" value="MXU90615.1"/>
    <property type="molecule type" value="Transcribed_RNA"/>
</dbReference>
<organism evidence="1">
    <name type="scientific">Ixodes ricinus</name>
    <name type="common">Common tick</name>
    <name type="synonym">Acarus ricinus</name>
    <dbReference type="NCBI Taxonomy" id="34613"/>
    <lineage>
        <taxon>Eukaryota</taxon>
        <taxon>Metazoa</taxon>
        <taxon>Ecdysozoa</taxon>
        <taxon>Arthropoda</taxon>
        <taxon>Chelicerata</taxon>
        <taxon>Arachnida</taxon>
        <taxon>Acari</taxon>
        <taxon>Parasitiformes</taxon>
        <taxon>Ixodida</taxon>
        <taxon>Ixodoidea</taxon>
        <taxon>Ixodidae</taxon>
        <taxon>Ixodinae</taxon>
        <taxon>Ixodes</taxon>
    </lineage>
</organism>
<accession>A0A6B0ULW5</accession>
<sequence>MARSVPSAAVAWYTLASLPVLTQPLICPTTPLLSSLNRMMRVLRSSTCSAVARSPLSRSRTRSESCLRFASCSTLAAPLGTRGPPYGSRLILLPYLPESSFDWFWYLERLEPWAFG</sequence>